<feature type="transmembrane region" description="Helical" evidence="1">
    <location>
        <begin position="63"/>
        <end position="89"/>
    </location>
</feature>
<feature type="transmembrane region" description="Helical" evidence="1">
    <location>
        <begin position="31"/>
        <end position="51"/>
    </location>
</feature>
<dbReference type="EMBL" id="CYUE01000020">
    <property type="protein sequence ID" value="CUK26241.1"/>
    <property type="molecule type" value="Genomic_DNA"/>
</dbReference>
<keyword evidence="1" id="KW-0472">Membrane</keyword>
<keyword evidence="1" id="KW-0812">Transmembrane</keyword>
<protein>
    <submittedName>
        <fullName evidence="2">Uncharacterized protein</fullName>
    </submittedName>
</protein>
<name>A0A0P1J8B6_9RHOB</name>
<evidence type="ECO:0000313" key="2">
    <source>
        <dbReference type="EMBL" id="CUK26241.1"/>
    </source>
</evidence>
<dbReference type="OrthoDB" id="7863918at2"/>
<accession>A0A0P1J8B6</accession>
<dbReference type="AlphaFoldDB" id="A0A0P1J8B6"/>
<keyword evidence="3" id="KW-1185">Reference proteome</keyword>
<reference evidence="3" key="1">
    <citation type="submission" date="2015-09" db="EMBL/GenBank/DDBJ databases">
        <authorList>
            <person name="Rodrigo-Torres Lidia"/>
            <person name="Arahal R.David."/>
        </authorList>
    </citation>
    <scope>NUCLEOTIDE SEQUENCE [LARGE SCALE GENOMIC DNA]</scope>
    <source>
        <strain evidence="3">CECT 5114</strain>
    </source>
</reference>
<keyword evidence="1" id="KW-1133">Transmembrane helix</keyword>
<proteinExistence type="predicted"/>
<dbReference type="Proteomes" id="UP000051184">
    <property type="component" value="Unassembled WGS sequence"/>
</dbReference>
<gene>
    <name evidence="2" type="ORF">TA5114_02050</name>
</gene>
<dbReference type="RefSeq" id="WP_131726418.1">
    <property type="nucleotide sequence ID" value="NZ_CYTO01000020.1"/>
</dbReference>
<evidence type="ECO:0000313" key="3">
    <source>
        <dbReference type="Proteomes" id="UP000051184"/>
    </source>
</evidence>
<evidence type="ECO:0000256" key="1">
    <source>
        <dbReference type="SAM" id="Phobius"/>
    </source>
</evidence>
<organism evidence="2 3">
    <name type="scientific">Cognatishimia activa</name>
    <dbReference type="NCBI Taxonomy" id="1715691"/>
    <lineage>
        <taxon>Bacteria</taxon>
        <taxon>Pseudomonadati</taxon>
        <taxon>Pseudomonadota</taxon>
        <taxon>Alphaproteobacteria</taxon>
        <taxon>Rhodobacterales</taxon>
        <taxon>Paracoccaceae</taxon>
        <taxon>Cognatishimia</taxon>
    </lineage>
</organism>
<sequence>MRFSNIPHMQRQKLAILERVRHDVGRFTNPVFNAFLIAATVYFPCFAKLMIFSTSGTLDPLNVLLALSAIAIVLMTPAFALAAAVEVYFARRIANASGALEKSEFA</sequence>